<feature type="transmembrane region" description="Helical" evidence="7">
    <location>
        <begin position="29"/>
        <end position="49"/>
    </location>
</feature>
<dbReference type="GO" id="GO:0015990">
    <property type="term" value="P:electron transport coupled proton transport"/>
    <property type="evidence" value="ECO:0007669"/>
    <property type="project" value="TreeGrafter"/>
</dbReference>
<feature type="transmembrane region" description="Helical" evidence="7">
    <location>
        <begin position="69"/>
        <end position="95"/>
    </location>
</feature>
<feature type="transmembrane region" description="Helical" evidence="7">
    <location>
        <begin position="327"/>
        <end position="349"/>
    </location>
</feature>
<name>A7HZW0_CAMHC</name>
<feature type="transmembrane region" description="Helical" evidence="7">
    <location>
        <begin position="160"/>
        <end position="181"/>
    </location>
</feature>
<dbReference type="Proteomes" id="UP000002407">
    <property type="component" value="Chromosome"/>
</dbReference>
<dbReference type="InterPro" id="IPR001750">
    <property type="entry name" value="ND/Mrp_TM"/>
</dbReference>
<dbReference type="eggNOG" id="COG1008">
    <property type="taxonomic scope" value="Bacteria"/>
</dbReference>
<dbReference type="KEGG" id="cha:CHAB381_0193"/>
<dbReference type="InterPro" id="IPR010227">
    <property type="entry name" value="NADH_Q_OxRdtase_chainM/4"/>
</dbReference>
<feature type="transmembrane region" description="Helical" evidence="7">
    <location>
        <begin position="201"/>
        <end position="219"/>
    </location>
</feature>
<feature type="transmembrane region" description="Helical" evidence="7">
    <location>
        <begin position="107"/>
        <end position="125"/>
    </location>
</feature>
<dbReference type="HOGENOM" id="CLU_007100_4_4_7"/>
<dbReference type="GO" id="GO:0042773">
    <property type="term" value="P:ATP synthesis coupled electron transport"/>
    <property type="evidence" value="ECO:0007669"/>
    <property type="project" value="InterPro"/>
</dbReference>
<keyword evidence="3 6" id="KW-0812">Transmembrane</keyword>
<evidence type="ECO:0000313" key="10">
    <source>
        <dbReference type="Proteomes" id="UP000002407"/>
    </source>
</evidence>
<dbReference type="STRING" id="360107.CHAB381_0193"/>
<feature type="transmembrane region" description="Helical" evidence="7">
    <location>
        <begin position="406"/>
        <end position="426"/>
    </location>
</feature>
<dbReference type="GO" id="GO:0048039">
    <property type="term" value="F:ubiquinone binding"/>
    <property type="evidence" value="ECO:0007669"/>
    <property type="project" value="TreeGrafter"/>
</dbReference>
<proteinExistence type="inferred from homology"/>
<dbReference type="RefSeq" id="WP_012108082.1">
    <property type="nucleotide sequence ID" value="NC_009714.1"/>
</dbReference>
<feature type="domain" description="NADH:quinone oxidoreductase/Mrp antiporter transmembrane" evidence="8">
    <location>
        <begin position="126"/>
        <end position="410"/>
    </location>
</feature>
<dbReference type="GO" id="GO:0012505">
    <property type="term" value="C:endomembrane system"/>
    <property type="evidence" value="ECO:0007669"/>
    <property type="project" value="UniProtKB-SubCell"/>
</dbReference>
<keyword evidence="10" id="KW-1185">Reference proteome</keyword>
<accession>A7HZW0</accession>
<gene>
    <name evidence="9" type="ordered locus">CHAB381_0193</name>
</gene>
<reference evidence="10" key="1">
    <citation type="submission" date="2007-07" db="EMBL/GenBank/DDBJ databases">
        <title>Complete genome sequence of Campylobacter hominis ATCC BAA-381, a commensal isolated from the human gastrointestinal tract.</title>
        <authorList>
            <person name="Fouts D.E."/>
            <person name="Mongodin E.F."/>
            <person name="Puiu D."/>
            <person name="Sebastian Y."/>
            <person name="Miller W.G."/>
            <person name="Mandrell R.E."/>
            <person name="Nelson K.E."/>
        </authorList>
    </citation>
    <scope>NUCLEOTIDE SEQUENCE [LARGE SCALE GENOMIC DNA]</scope>
    <source>
        <strain evidence="10">ATCC BAA-381 / LMG 19568 / NCTC 13146 / CH001A</strain>
    </source>
</reference>
<feature type="transmembrane region" description="Helical" evidence="7">
    <location>
        <begin position="369"/>
        <end position="391"/>
    </location>
</feature>
<comment type="subcellular location">
    <subcellularLocation>
        <location evidence="1">Endomembrane system</location>
        <topology evidence="1">Multi-pass membrane protein</topology>
    </subcellularLocation>
    <subcellularLocation>
        <location evidence="6">Membrane</location>
        <topology evidence="6">Multi-pass membrane protein</topology>
    </subcellularLocation>
</comment>
<dbReference type="GO" id="GO:0008137">
    <property type="term" value="F:NADH dehydrogenase (ubiquinone) activity"/>
    <property type="evidence" value="ECO:0007669"/>
    <property type="project" value="InterPro"/>
</dbReference>
<evidence type="ECO:0000256" key="7">
    <source>
        <dbReference type="SAM" id="Phobius"/>
    </source>
</evidence>
<dbReference type="EMBL" id="CP000776">
    <property type="protein sequence ID" value="ABS52355.1"/>
    <property type="molecule type" value="Genomic_DNA"/>
</dbReference>
<evidence type="ECO:0000256" key="2">
    <source>
        <dbReference type="ARBA" id="ARBA00009025"/>
    </source>
</evidence>
<evidence type="ECO:0000256" key="3">
    <source>
        <dbReference type="ARBA" id="ARBA00022692"/>
    </source>
</evidence>
<dbReference type="Pfam" id="PF00361">
    <property type="entry name" value="Proton_antipo_M"/>
    <property type="match status" value="1"/>
</dbReference>
<dbReference type="AlphaFoldDB" id="A7HZW0"/>
<dbReference type="PRINTS" id="PR01437">
    <property type="entry name" value="NUOXDRDTASE4"/>
</dbReference>
<dbReference type="PANTHER" id="PTHR43507">
    <property type="entry name" value="NADH-UBIQUINONE OXIDOREDUCTASE CHAIN 4"/>
    <property type="match status" value="1"/>
</dbReference>
<keyword evidence="4 7" id="KW-1133">Transmembrane helix</keyword>
<dbReference type="InterPro" id="IPR003918">
    <property type="entry name" value="NADH_UbQ_OxRdtase"/>
</dbReference>
<dbReference type="EC" id="1.6.99.5" evidence="9"/>
<keyword evidence="5 7" id="KW-0472">Membrane</keyword>
<feature type="transmembrane region" description="Helical" evidence="7">
    <location>
        <begin position="6"/>
        <end position="22"/>
    </location>
</feature>
<evidence type="ECO:0000259" key="8">
    <source>
        <dbReference type="Pfam" id="PF00361"/>
    </source>
</evidence>
<feature type="transmembrane region" description="Helical" evidence="7">
    <location>
        <begin position="300"/>
        <end position="321"/>
    </location>
</feature>
<dbReference type="OrthoDB" id="9805769at2"/>
<sequence length="507" mass="57254">MEHFLSLVIFFPLLAGIFGIFIEEKNIKIYGICAAIVELILSIILWFNFGFLEGNFKFIEFIPFIKNVGINYFIGIDGISLFLIILSTFMTLIALISLTIKERIKHLVISILALEMTMIGVFAALDGILFYIFWELSLIPMLYIIGAWGSGKRIYAAVKFFIYTFFGSVFMLFGLIFMAYLCYKTNGSFSFNILDWQRLEIPFNYQIWLFLAFSIAFAIKTPLFPFHTWLPYAHGQAPTIGSVLLAAVLLKMGTYGFVRFSLPIFPDASLYFADMMCVIAIIMIIYTSFIAFAQKDLKQVIAYSSIAHMGVIMLGIFSFTIEGISGAVFLMLSHGIVSGGLFMLVGFIYERKHTKLMSEFGGLAKVMPFYAFTFCVVLLGSIGLPLTIGFVGEFLSLLGMFKYEPIYAFLGGFGIIMGAIYSMNLYKKTFFGPVIHEENRKLKDLNVMENFAIVPICILVIVLGVYPKPVLSQIDVSSSVIVNQMSQKSLTKMQIRLQRLNFIKDEK</sequence>
<dbReference type="GO" id="GO:0003954">
    <property type="term" value="F:NADH dehydrogenase activity"/>
    <property type="evidence" value="ECO:0007669"/>
    <property type="project" value="TreeGrafter"/>
</dbReference>
<evidence type="ECO:0000256" key="6">
    <source>
        <dbReference type="RuleBase" id="RU000320"/>
    </source>
</evidence>
<feature type="transmembrane region" description="Helical" evidence="7">
    <location>
        <begin position="447"/>
        <end position="466"/>
    </location>
</feature>
<keyword evidence="9" id="KW-0560">Oxidoreductase</keyword>
<evidence type="ECO:0000256" key="5">
    <source>
        <dbReference type="ARBA" id="ARBA00023136"/>
    </source>
</evidence>
<dbReference type="NCBIfam" id="TIGR01972">
    <property type="entry name" value="NDH_I_M"/>
    <property type="match status" value="1"/>
</dbReference>
<dbReference type="GO" id="GO:0016020">
    <property type="term" value="C:membrane"/>
    <property type="evidence" value="ECO:0007669"/>
    <property type="project" value="UniProtKB-SubCell"/>
</dbReference>
<dbReference type="NCBIfam" id="NF004505">
    <property type="entry name" value="PRK05846.2-5"/>
    <property type="match status" value="1"/>
</dbReference>
<dbReference type="PANTHER" id="PTHR43507:SF1">
    <property type="entry name" value="NADH-UBIQUINONE OXIDOREDUCTASE CHAIN 4"/>
    <property type="match status" value="1"/>
</dbReference>
<evidence type="ECO:0000256" key="1">
    <source>
        <dbReference type="ARBA" id="ARBA00004127"/>
    </source>
</evidence>
<organism evidence="9 10">
    <name type="scientific">Campylobacter hominis (strain ATCC BAA-381 / DSM 21671 / CCUG 45161 / LMG 19568 / NCTC 13146 / CH001A)</name>
    <dbReference type="NCBI Taxonomy" id="360107"/>
    <lineage>
        <taxon>Bacteria</taxon>
        <taxon>Pseudomonadati</taxon>
        <taxon>Campylobacterota</taxon>
        <taxon>Epsilonproteobacteria</taxon>
        <taxon>Campylobacterales</taxon>
        <taxon>Campylobacteraceae</taxon>
        <taxon>Campylobacter</taxon>
    </lineage>
</organism>
<evidence type="ECO:0000256" key="4">
    <source>
        <dbReference type="ARBA" id="ARBA00022989"/>
    </source>
</evidence>
<feature type="transmembrane region" description="Helical" evidence="7">
    <location>
        <begin position="240"/>
        <end position="258"/>
    </location>
</feature>
<evidence type="ECO:0000313" key="9">
    <source>
        <dbReference type="EMBL" id="ABS52355.1"/>
    </source>
</evidence>
<comment type="similarity">
    <text evidence="2">Belongs to the complex I subunit 4 family.</text>
</comment>
<protein>
    <submittedName>
        <fullName evidence="9">NADH-quinone oxidoreductase chain m (Nadh dehydrogenasei, chain m) (Ndh-1, chain m)</fullName>
        <ecNumber evidence="9">1.6.99.5</ecNumber>
    </submittedName>
</protein>
<feature type="transmembrane region" description="Helical" evidence="7">
    <location>
        <begin position="131"/>
        <end position="148"/>
    </location>
</feature>
<feature type="transmembrane region" description="Helical" evidence="7">
    <location>
        <begin position="270"/>
        <end position="293"/>
    </location>
</feature>